<proteinExistence type="predicted"/>
<sequence length="121" mass="13030">MLKRVLSAATVLLGVTTCIAVAPSAEAVAPPYCNSGALCAYYGSNYSDGSPQQVYQNNTDLTMYDLFYNIQGGSLYNNGKQCNVTVYTGKSYTGASYPLNRGTGWKAIGSNLPHIESNYWC</sequence>
<evidence type="ECO:0000313" key="2">
    <source>
        <dbReference type="EMBL" id="MBB4927855.1"/>
    </source>
</evidence>
<gene>
    <name evidence="2" type="ORF">FHR34_006950</name>
</gene>
<name>A0A7W7VZM8_KITKI</name>
<keyword evidence="3" id="KW-1185">Reference proteome</keyword>
<organism evidence="2 3">
    <name type="scientific">Kitasatospora kifunensis</name>
    <name type="common">Streptomyces kifunensis</name>
    <dbReference type="NCBI Taxonomy" id="58351"/>
    <lineage>
        <taxon>Bacteria</taxon>
        <taxon>Bacillati</taxon>
        <taxon>Actinomycetota</taxon>
        <taxon>Actinomycetes</taxon>
        <taxon>Kitasatosporales</taxon>
        <taxon>Streptomycetaceae</taxon>
        <taxon>Kitasatospora</taxon>
    </lineage>
</organism>
<evidence type="ECO:0008006" key="4">
    <source>
        <dbReference type="Google" id="ProtNLM"/>
    </source>
</evidence>
<comment type="caution">
    <text evidence="2">The sequence shown here is derived from an EMBL/GenBank/DDBJ whole genome shotgun (WGS) entry which is preliminary data.</text>
</comment>
<feature type="signal peptide" evidence="1">
    <location>
        <begin position="1"/>
        <end position="27"/>
    </location>
</feature>
<reference evidence="2 3" key="1">
    <citation type="submission" date="2020-08" db="EMBL/GenBank/DDBJ databases">
        <title>Sequencing the genomes of 1000 actinobacteria strains.</title>
        <authorList>
            <person name="Klenk H.-P."/>
        </authorList>
    </citation>
    <scope>NUCLEOTIDE SEQUENCE [LARGE SCALE GENOMIC DNA]</scope>
    <source>
        <strain evidence="2 3">DSM 41654</strain>
    </source>
</reference>
<dbReference type="AlphaFoldDB" id="A0A7W7VZM8"/>
<evidence type="ECO:0000313" key="3">
    <source>
        <dbReference type="Proteomes" id="UP000540506"/>
    </source>
</evidence>
<evidence type="ECO:0000256" key="1">
    <source>
        <dbReference type="SAM" id="SignalP"/>
    </source>
</evidence>
<dbReference type="Proteomes" id="UP000540506">
    <property type="component" value="Unassembled WGS sequence"/>
</dbReference>
<protein>
    <recommendedName>
        <fullName evidence="4">Peptidase inhibitor family I36</fullName>
    </recommendedName>
</protein>
<dbReference type="EMBL" id="JACHJV010000002">
    <property type="protein sequence ID" value="MBB4927855.1"/>
    <property type="molecule type" value="Genomic_DNA"/>
</dbReference>
<feature type="chain" id="PRO_5031134859" description="Peptidase inhibitor family I36" evidence="1">
    <location>
        <begin position="28"/>
        <end position="121"/>
    </location>
</feature>
<accession>A0A7W7VZM8</accession>
<dbReference type="RefSeq" id="WP_184944609.1">
    <property type="nucleotide sequence ID" value="NZ_JACHJV010000002.1"/>
</dbReference>
<keyword evidence="1" id="KW-0732">Signal</keyword>
<dbReference type="Pfam" id="PF03995">
    <property type="entry name" value="Inhibitor_I36"/>
    <property type="match status" value="1"/>
</dbReference>